<dbReference type="Gene3D" id="1.25.40.10">
    <property type="entry name" value="Tetratricopeptide repeat domain"/>
    <property type="match status" value="1"/>
</dbReference>
<dbReference type="InterPro" id="IPR011990">
    <property type="entry name" value="TPR-like_helical_dom_sf"/>
</dbReference>
<dbReference type="CDD" id="cd05702">
    <property type="entry name" value="S1_Rrp5_repeat_hs11_sc8"/>
    <property type="match status" value="1"/>
</dbReference>
<dbReference type="CDD" id="cd05693">
    <property type="entry name" value="S1_Rrp5_repeat_hs1_sc1"/>
    <property type="match status" value="1"/>
</dbReference>
<gene>
    <name evidence="12" type="ORF">B0T17DRAFT_279509</name>
</gene>
<evidence type="ECO:0000256" key="10">
    <source>
        <dbReference type="SAM" id="MobiDB-lite"/>
    </source>
</evidence>
<feature type="domain" description="S1 motif" evidence="11">
    <location>
        <begin position="1129"/>
        <end position="1198"/>
    </location>
</feature>
<dbReference type="PROSITE" id="PS50126">
    <property type="entry name" value="S1"/>
    <property type="match status" value="12"/>
</dbReference>
<keyword evidence="2" id="KW-0690">Ribosome biogenesis</keyword>
<evidence type="ECO:0000259" key="11">
    <source>
        <dbReference type="PROSITE" id="PS50126"/>
    </source>
</evidence>
<evidence type="ECO:0000256" key="1">
    <source>
        <dbReference type="ARBA" id="ARBA00004604"/>
    </source>
</evidence>
<feature type="compositionally biased region" description="Basic and acidic residues" evidence="10">
    <location>
        <begin position="32"/>
        <end position="54"/>
    </location>
</feature>
<dbReference type="Pfam" id="PF23459">
    <property type="entry name" value="S1_RRP5"/>
    <property type="match status" value="2"/>
</dbReference>
<dbReference type="CDD" id="cd05697">
    <property type="entry name" value="S1_Rrp5_repeat_hs5"/>
    <property type="match status" value="1"/>
</dbReference>
<comment type="caution">
    <text evidence="12">The sequence shown here is derived from an EMBL/GenBank/DDBJ whole genome shotgun (WGS) entry which is preliminary data.</text>
</comment>
<dbReference type="PANTHER" id="PTHR23270">
    <property type="entry name" value="PROGRAMMED CELL DEATH PROTEIN 11 PRE-RRNA PROCESSING PROTEIN RRP5"/>
    <property type="match status" value="1"/>
</dbReference>
<keyword evidence="13" id="KW-1185">Reference proteome</keyword>
<feature type="domain" description="S1 motif" evidence="11">
    <location>
        <begin position="460"/>
        <end position="535"/>
    </location>
</feature>
<dbReference type="PANTHER" id="PTHR23270:SF10">
    <property type="entry name" value="PROTEIN RRP5 HOMOLOG"/>
    <property type="match status" value="1"/>
</dbReference>
<dbReference type="FunFam" id="2.40.50.140:FF:000278">
    <property type="entry name" value="rRNA biogenesis protein rrp5"/>
    <property type="match status" value="1"/>
</dbReference>
<feature type="domain" description="S1 motif" evidence="11">
    <location>
        <begin position="1310"/>
        <end position="1381"/>
    </location>
</feature>
<evidence type="ECO:0000256" key="3">
    <source>
        <dbReference type="ARBA" id="ARBA00022552"/>
    </source>
</evidence>
<feature type="domain" description="S1 motif" evidence="11">
    <location>
        <begin position="552"/>
        <end position="626"/>
    </location>
</feature>
<dbReference type="InterPro" id="IPR057301">
    <property type="entry name" value="Rrp5_OB_4th"/>
</dbReference>
<feature type="region of interest" description="Disordered" evidence="10">
    <location>
        <begin position="1387"/>
        <end position="1420"/>
    </location>
</feature>
<feature type="domain" description="S1 motif" evidence="11">
    <location>
        <begin position="1223"/>
        <end position="1290"/>
    </location>
</feature>
<dbReference type="InterPro" id="IPR048059">
    <property type="entry name" value="Rrp5_S1_rpt_hs1_sc1"/>
</dbReference>
<feature type="region of interest" description="Disordered" evidence="10">
    <location>
        <begin position="1781"/>
        <end position="1806"/>
    </location>
</feature>
<evidence type="ECO:0000256" key="9">
    <source>
        <dbReference type="ARBA" id="ARBA00076674"/>
    </source>
</evidence>
<proteinExistence type="predicted"/>
<keyword evidence="6" id="KW-0539">Nucleus</keyword>
<evidence type="ECO:0000256" key="5">
    <source>
        <dbReference type="ARBA" id="ARBA00022737"/>
    </source>
</evidence>
<dbReference type="InterPro" id="IPR048058">
    <property type="entry name" value="Rrp5_S1_rpt_hs11_sc8"/>
</dbReference>
<dbReference type="Pfam" id="PF24685">
    <property type="entry name" value="OB_RRP5_4th"/>
    <property type="match status" value="1"/>
</dbReference>
<dbReference type="FunFam" id="2.40.50.140:FF:000155">
    <property type="entry name" value="rRNA biogenesis protein RRP5"/>
    <property type="match status" value="1"/>
</dbReference>
<evidence type="ECO:0000256" key="6">
    <source>
        <dbReference type="ARBA" id="ARBA00023242"/>
    </source>
</evidence>
<feature type="compositionally biased region" description="Low complexity" evidence="10">
    <location>
        <begin position="14"/>
        <end position="25"/>
    </location>
</feature>
<reference evidence="12" key="1">
    <citation type="submission" date="2023-06" db="EMBL/GenBank/DDBJ databases">
        <title>Genome-scale phylogeny and comparative genomics of the fungal order Sordariales.</title>
        <authorList>
            <consortium name="Lawrence Berkeley National Laboratory"/>
            <person name="Hensen N."/>
            <person name="Bonometti L."/>
            <person name="Westerberg I."/>
            <person name="Brannstrom I.O."/>
            <person name="Guillou S."/>
            <person name="Cros-Aarteil S."/>
            <person name="Calhoun S."/>
            <person name="Haridas S."/>
            <person name="Kuo A."/>
            <person name="Mondo S."/>
            <person name="Pangilinan J."/>
            <person name="Riley R."/>
            <person name="LaButti K."/>
            <person name="Andreopoulos B."/>
            <person name="Lipzen A."/>
            <person name="Chen C."/>
            <person name="Yanf M."/>
            <person name="Daum C."/>
            <person name="Ng V."/>
            <person name="Clum A."/>
            <person name="Steindorff A."/>
            <person name="Ohm R."/>
            <person name="Martin F."/>
            <person name="Silar P."/>
            <person name="Natvig D."/>
            <person name="Lalanne C."/>
            <person name="Gautier V."/>
            <person name="Ament-velasquez S.L."/>
            <person name="Kruys A."/>
            <person name="Hutchinson M.I."/>
            <person name="Powell A.J."/>
            <person name="Barry K."/>
            <person name="Miller A.N."/>
            <person name="Grigoriev I.V."/>
            <person name="Debuchy R."/>
            <person name="Gladieux P."/>
            <person name="Thoren M.H."/>
            <person name="Johannesson H."/>
        </authorList>
    </citation>
    <scope>NUCLEOTIDE SEQUENCE</scope>
    <source>
        <strain evidence="12">SMH3391-2</strain>
    </source>
</reference>
<organism evidence="12 13">
    <name type="scientific">Bombardia bombarda</name>
    <dbReference type="NCBI Taxonomy" id="252184"/>
    <lineage>
        <taxon>Eukaryota</taxon>
        <taxon>Fungi</taxon>
        <taxon>Dikarya</taxon>
        <taxon>Ascomycota</taxon>
        <taxon>Pezizomycotina</taxon>
        <taxon>Sordariomycetes</taxon>
        <taxon>Sordariomycetidae</taxon>
        <taxon>Sordariales</taxon>
        <taxon>Lasiosphaeriaceae</taxon>
        <taxon>Bombardia</taxon>
    </lineage>
</organism>
<protein>
    <recommendedName>
        <fullName evidence="8">rRNA biogenesis protein RRP5</fullName>
    </recommendedName>
    <alternativeName>
        <fullName evidence="9">Ribosomal RNA-processing protein 5</fullName>
    </alternativeName>
</protein>
<dbReference type="Gene3D" id="2.40.50.140">
    <property type="entry name" value="Nucleic acid-binding proteins"/>
    <property type="match status" value="11"/>
</dbReference>
<sequence length="1806" mass="198348">MSSLKRKEGPGAPPASKSSRAASDARPSKRTKPTESAKDDAKKGAKPPKDEKTAASKPVTAPLVSRLKEEEPMFPRGGASVLTPMEQKEIQIQAKNDVLFEQDAAKAAKKNDKSDKVIKKGRRKAKVDNETVKKTVRDEDEVKIESLNFKRLVKGSLVLGTVCAIDSLDVSIALPNNLVGHVPITAISESLTKRLQASTNEEDVAGDSDGEDDVDLESIFQIGQYVRSYVVSTLDESSTPPGKGKRHIELSLQPALANTGMTDQDVVENSTIMASIVSVEDHGFVMDIGVADSTLKGFLPKKQLDKSISEDRMQPGSVLLCITTGKSANGKIVQLSTLVDNIGNAKNSPSAATTIDTYLPGTTADILVTEVSQHGIVGKIMGLLDVTADLVHSGAGPDGVDLEEEYHVGSRLQARVICNFPTSKKPKLGVSILPHVLSLKSKMADKDGRTTLPLEVLPNSAMMERCKVQRVEADIGLYVDVGVPGVPGFVHISRVKDGKVDALFENSGPFKVGSVHPGRVIGYNAFDGMFLISLEKNILEQPFLRIQDIPVGAVVAGVVEKLVINSDGLGGLIVKIADGISGLVPEMHLADVHLQHPEKKFREGMKVKTRVLSTNPAKHQVRLTLKKTLVNSEAPPIQSYDELAVGLQAPGTIVNILQHGAIVQFYGRLRGFLPVSEMSEAYIHDPKEHFRVGQSVSVFIISFDPEASKLIVSCKDPAAFGLEKQLALQKLQFGNIVSARVTQKTEDDIFVELDGSSLKAILPIGHLTDKSASKTQSALKKIHVSQLLTDLAILEKHEGRRSITLTAKPSLVKASQEGKLLFSLDNARVGDKVHGFIRNFTATAAFVQFGAKLTALLPKSLMPRDIQDKPDFGMHKFQSLLVKITSINRELNRLVVAIPSDTEEEVAEKAVKAAAEAVNSLDETIRSMDDVSVGKLTKARIVAIKDTQLNVELADNIQGRIDVSQIFDSWDEILDPKNPLKQFRVKQIVRVRVLGIHDARNHRFLPISHRSSHAVLELSTRPSDLKDGALPEQVSFDKLEAGSTHLGFVNNIIRNGLWVNLSPNVRGRLNAMEASDDLSQVQDLEESFPIGSALRVRVVSVDADNKRLDLSARSPGSESVLTWDKIEQNMVLPGKVTKVNDRQIMVKLSESLAAPVHMTDLADDYDESNPLTYSKNDLIRVAVVELDKSNKRMRLSTRPSRVLNSSLPVKDREITKSSKIQVGDIIRGFVKNVSDKGLFVSLGGDVTALVQIRNLSDAFLKDWKEHFQVDQVVKGRVISVTDGRYEMSLKPSVVDKDYVPLLTMADLKEGQFVTGKVRKAEEFGAFIEIDGSANVSGLCHRSEMADKAVKDARTLYNAGDRVKAIILKVDLEQKRVNLGLKPSYFDDDDEDAMDVDGDDNGAALESGDDSEGDEDMSDAGGAVIITGTDNVEDESEDEEDAASDVDMAETEVKGLDAGGFDWSAASLDVKDNVTGIKPATKKSKAKEEPAVHAERLPHITVDKTAELDIDGPQTISDYERLLLGQPDSSELWIAYMAFQMQVSELASARQVAERAIKTINIREQTEKLNVWTAYLNLEVAYGTEDTLEEVFKRACTYNDEQEVHERLASIYIQSNKRKEADDLFEKMLKKFGSKSSEVWINYAHFLHATLNSPERARALLKRATQVLGSQAHLYLALMPKFAALEFRSPNGDRDQGRTLFESLLATYPKKFDLWNQLMDLETSVGTVDAAVVKDLFERGSKVKSLKPKQAKAWFRRWAKWEEENGDAKSRERVSVKAQEWARSATAKKGGGRGRRRRRRMIEEVYA</sequence>
<dbReference type="CDD" id="cd05703">
    <property type="entry name" value="S1_Rrp5_repeat_hs12_sc9"/>
    <property type="match status" value="1"/>
</dbReference>
<dbReference type="FunFam" id="2.40.50.140:FF:000196">
    <property type="entry name" value="rRNA biogenesis protein RRP5"/>
    <property type="match status" value="1"/>
</dbReference>
<feature type="domain" description="S1 motif" evidence="11">
    <location>
        <begin position="646"/>
        <end position="715"/>
    </location>
</feature>
<evidence type="ECO:0000313" key="13">
    <source>
        <dbReference type="Proteomes" id="UP001174934"/>
    </source>
</evidence>
<keyword evidence="3" id="KW-0698">rRNA processing</keyword>
<dbReference type="FunFam" id="2.40.50.140:FF:000279">
    <property type="entry name" value="rRNA biogenesis protein rrp5"/>
    <property type="match status" value="1"/>
</dbReference>
<evidence type="ECO:0000313" key="12">
    <source>
        <dbReference type="EMBL" id="KAK0621203.1"/>
    </source>
</evidence>
<dbReference type="Pfam" id="PF00575">
    <property type="entry name" value="S1"/>
    <property type="match status" value="5"/>
</dbReference>
<dbReference type="InterPro" id="IPR057302">
    <property type="entry name" value="Rrp5_S1"/>
</dbReference>
<dbReference type="InterPro" id="IPR003107">
    <property type="entry name" value="HAT"/>
</dbReference>
<feature type="domain" description="S1 motif" evidence="11">
    <location>
        <begin position="830"/>
        <end position="899"/>
    </location>
</feature>
<evidence type="ECO:0000256" key="8">
    <source>
        <dbReference type="ARBA" id="ARBA00073619"/>
    </source>
</evidence>
<dbReference type="FunFam" id="2.40.50.140:FF:000159">
    <property type="entry name" value="rRNA biogenesis protein rrp5"/>
    <property type="match status" value="1"/>
</dbReference>
<dbReference type="GO" id="GO:0032040">
    <property type="term" value="C:small-subunit processome"/>
    <property type="evidence" value="ECO:0007669"/>
    <property type="project" value="TreeGrafter"/>
</dbReference>
<feature type="compositionally biased region" description="Basic residues" evidence="10">
    <location>
        <begin position="1789"/>
        <end position="1799"/>
    </location>
</feature>
<dbReference type="Proteomes" id="UP001174934">
    <property type="component" value="Unassembled WGS sequence"/>
</dbReference>
<name>A0AA40C1M9_9PEZI</name>
<dbReference type="SMART" id="SM00386">
    <property type="entry name" value="HAT"/>
    <property type="match status" value="5"/>
</dbReference>
<comment type="function">
    <text evidence="7">Involved in the biogenesis of rRNA. Required for the formation of 18S and 5.8S rRNA.</text>
</comment>
<dbReference type="SMART" id="SM00316">
    <property type="entry name" value="S1"/>
    <property type="match status" value="13"/>
</dbReference>
<dbReference type="SUPFAM" id="SSF48452">
    <property type="entry name" value="TPR-like"/>
    <property type="match status" value="2"/>
</dbReference>
<feature type="domain" description="S1 motif" evidence="11">
    <location>
        <begin position="934"/>
        <end position="1010"/>
    </location>
</feature>
<evidence type="ECO:0000256" key="4">
    <source>
        <dbReference type="ARBA" id="ARBA00022553"/>
    </source>
</evidence>
<feature type="domain" description="S1 motif" evidence="11">
    <location>
        <begin position="269"/>
        <end position="338"/>
    </location>
</feature>
<dbReference type="SUPFAM" id="SSF50249">
    <property type="entry name" value="Nucleic acid-binding proteins"/>
    <property type="match status" value="12"/>
</dbReference>
<accession>A0AA40C1M9</accession>
<comment type="subcellular location">
    <subcellularLocation>
        <location evidence="1">Nucleus</location>
        <location evidence="1">Nucleolus</location>
    </subcellularLocation>
</comment>
<dbReference type="FunFam" id="2.40.50.140:FF:000103">
    <property type="entry name" value="protein RRP5 homolog"/>
    <property type="match status" value="2"/>
</dbReference>
<evidence type="ECO:0000256" key="7">
    <source>
        <dbReference type="ARBA" id="ARBA00055575"/>
    </source>
</evidence>
<feature type="region of interest" description="Disordered" evidence="10">
    <location>
        <begin position="1"/>
        <end position="70"/>
    </location>
</feature>
<dbReference type="GO" id="GO:0006364">
    <property type="term" value="P:rRNA processing"/>
    <property type="evidence" value="ECO:0007669"/>
    <property type="project" value="UniProtKB-KW"/>
</dbReference>
<keyword evidence="4" id="KW-0597">Phosphoprotein</keyword>
<dbReference type="InterPro" id="IPR012340">
    <property type="entry name" value="NA-bd_OB-fold"/>
</dbReference>
<keyword evidence="5" id="KW-0677">Repeat</keyword>
<feature type="compositionally biased region" description="Acidic residues" evidence="10">
    <location>
        <begin position="1387"/>
        <end position="1399"/>
    </location>
</feature>
<dbReference type="FunFam" id="2.40.50.140:FF:000266">
    <property type="entry name" value="rRNA biogenesis protein rrp5"/>
    <property type="match status" value="1"/>
</dbReference>
<feature type="domain" description="S1 motif" evidence="11">
    <location>
        <begin position="1042"/>
        <end position="1113"/>
    </location>
</feature>
<feature type="compositionally biased region" description="Acidic residues" evidence="10">
    <location>
        <begin position="1406"/>
        <end position="1417"/>
    </location>
</feature>
<feature type="domain" description="S1 motif" evidence="11">
    <location>
        <begin position="734"/>
        <end position="808"/>
    </location>
</feature>
<evidence type="ECO:0000256" key="2">
    <source>
        <dbReference type="ARBA" id="ARBA00022517"/>
    </source>
</evidence>
<feature type="domain" description="S1 motif" evidence="11">
    <location>
        <begin position="155"/>
        <end position="253"/>
    </location>
</feature>
<dbReference type="CDD" id="cd05706">
    <property type="entry name" value="S1_Rrp5_repeat_sc10"/>
    <property type="match status" value="1"/>
</dbReference>
<dbReference type="InterPro" id="IPR045209">
    <property type="entry name" value="Rrp5"/>
</dbReference>
<dbReference type="CDD" id="cd05708">
    <property type="entry name" value="S1_Rrp5_repeat_sc12"/>
    <property type="match status" value="1"/>
</dbReference>
<dbReference type="InterPro" id="IPR003029">
    <property type="entry name" value="S1_domain"/>
</dbReference>
<dbReference type="GO" id="GO:0003723">
    <property type="term" value="F:RNA binding"/>
    <property type="evidence" value="ECO:0007669"/>
    <property type="project" value="TreeGrafter"/>
</dbReference>
<dbReference type="CDD" id="cd05698">
    <property type="entry name" value="S1_Rrp5_repeat_hs6_sc5"/>
    <property type="match status" value="1"/>
</dbReference>
<dbReference type="EMBL" id="JAULSR010000004">
    <property type="protein sequence ID" value="KAK0621203.1"/>
    <property type="molecule type" value="Genomic_DNA"/>
</dbReference>